<keyword evidence="3" id="KW-1185">Reference proteome</keyword>
<reference evidence="2 3" key="1">
    <citation type="submission" date="2013-05" db="EMBL/GenBank/DDBJ databases">
        <title>Genome assembly of Chondromyces apiculatus DSM 436.</title>
        <authorList>
            <person name="Sharma G."/>
            <person name="Khatri I."/>
            <person name="Kaur C."/>
            <person name="Mayilraj S."/>
            <person name="Subramanian S."/>
        </authorList>
    </citation>
    <scope>NUCLEOTIDE SEQUENCE [LARGE SCALE GENOMIC DNA]</scope>
    <source>
        <strain evidence="2 3">DSM 436</strain>
    </source>
</reference>
<accession>A0A017THB2</accession>
<name>A0A017THB2_9BACT</name>
<comment type="caution">
    <text evidence="2">The sequence shown here is derived from an EMBL/GenBank/DDBJ whole genome shotgun (WGS) entry which is preliminary data.</text>
</comment>
<dbReference type="AlphaFoldDB" id="A0A017THB2"/>
<evidence type="ECO:0000313" key="3">
    <source>
        <dbReference type="Proteomes" id="UP000019678"/>
    </source>
</evidence>
<evidence type="ECO:0000256" key="1">
    <source>
        <dbReference type="SAM" id="MobiDB-lite"/>
    </source>
</evidence>
<feature type="region of interest" description="Disordered" evidence="1">
    <location>
        <begin position="1"/>
        <end position="38"/>
    </location>
</feature>
<evidence type="ECO:0000313" key="2">
    <source>
        <dbReference type="EMBL" id="EYF08312.1"/>
    </source>
</evidence>
<dbReference type="EMBL" id="ASRX01000005">
    <property type="protein sequence ID" value="EYF08312.1"/>
    <property type="molecule type" value="Genomic_DNA"/>
</dbReference>
<organism evidence="2 3">
    <name type="scientific">Chondromyces apiculatus DSM 436</name>
    <dbReference type="NCBI Taxonomy" id="1192034"/>
    <lineage>
        <taxon>Bacteria</taxon>
        <taxon>Pseudomonadati</taxon>
        <taxon>Myxococcota</taxon>
        <taxon>Polyangia</taxon>
        <taxon>Polyangiales</taxon>
        <taxon>Polyangiaceae</taxon>
        <taxon>Chondromyces</taxon>
    </lineage>
</organism>
<gene>
    <name evidence="2" type="ORF">CAP_6073</name>
</gene>
<dbReference type="STRING" id="1192034.CAP_6073"/>
<feature type="compositionally biased region" description="Pro residues" evidence="1">
    <location>
        <begin position="1"/>
        <end position="15"/>
    </location>
</feature>
<proteinExistence type="predicted"/>
<feature type="compositionally biased region" description="Basic and acidic residues" evidence="1">
    <location>
        <begin position="19"/>
        <end position="38"/>
    </location>
</feature>
<protein>
    <submittedName>
        <fullName evidence="2">Uncharacterized protein</fullName>
    </submittedName>
</protein>
<sequence>MNGVPQPTPATPPKPGSGHLRDASARFGGDEATLRELH</sequence>
<dbReference type="Proteomes" id="UP000019678">
    <property type="component" value="Unassembled WGS sequence"/>
</dbReference>